<reference evidence="2" key="1">
    <citation type="submission" date="2021-09" db="EMBL/GenBank/DDBJ databases">
        <authorList>
            <consortium name="AG Swart"/>
            <person name="Singh M."/>
            <person name="Singh A."/>
            <person name="Seah K."/>
            <person name="Emmerich C."/>
        </authorList>
    </citation>
    <scope>NUCLEOTIDE SEQUENCE</scope>
    <source>
        <strain evidence="2">ATCC30299</strain>
    </source>
</reference>
<proteinExistence type="predicted"/>
<evidence type="ECO:0000256" key="1">
    <source>
        <dbReference type="SAM" id="MobiDB-lite"/>
    </source>
</evidence>
<organism evidence="2 3">
    <name type="scientific">Blepharisma stoltei</name>
    <dbReference type="NCBI Taxonomy" id="1481888"/>
    <lineage>
        <taxon>Eukaryota</taxon>
        <taxon>Sar</taxon>
        <taxon>Alveolata</taxon>
        <taxon>Ciliophora</taxon>
        <taxon>Postciliodesmatophora</taxon>
        <taxon>Heterotrichea</taxon>
        <taxon>Heterotrichida</taxon>
        <taxon>Blepharismidae</taxon>
        <taxon>Blepharisma</taxon>
    </lineage>
</organism>
<evidence type="ECO:0000313" key="3">
    <source>
        <dbReference type="Proteomes" id="UP001162131"/>
    </source>
</evidence>
<dbReference type="EMBL" id="CAJZBQ010000038">
    <property type="protein sequence ID" value="CAG9325266.1"/>
    <property type="molecule type" value="Genomic_DNA"/>
</dbReference>
<feature type="region of interest" description="Disordered" evidence="1">
    <location>
        <begin position="52"/>
        <end position="87"/>
    </location>
</feature>
<accession>A0AAU9JHX9</accession>
<dbReference type="Proteomes" id="UP001162131">
    <property type="component" value="Unassembled WGS sequence"/>
</dbReference>
<name>A0AAU9JHX9_9CILI</name>
<comment type="caution">
    <text evidence="2">The sequence shown here is derived from an EMBL/GenBank/DDBJ whole genome shotgun (WGS) entry which is preliminary data.</text>
</comment>
<sequence>MIEYKLAQKREAKMKEALKMQEEERRIKHEMMRGVVQNCSLIKDNTAEFKRRREESIKQRREELEEKKENAMSKKLKYTKESAKDLY</sequence>
<protein>
    <submittedName>
        <fullName evidence="2">Uncharacterized protein</fullName>
    </submittedName>
</protein>
<dbReference type="AlphaFoldDB" id="A0AAU9JHX9"/>
<keyword evidence="3" id="KW-1185">Reference proteome</keyword>
<gene>
    <name evidence="2" type="ORF">BSTOLATCC_MIC38529</name>
</gene>
<evidence type="ECO:0000313" key="2">
    <source>
        <dbReference type="EMBL" id="CAG9325266.1"/>
    </source>
</evidence>